<proteinExistence type="predicted"/>
<feature type="transmembrane region" description="Helical" evidence="2">
    <location>
        <begin position="114"/>
        <end position="135"/>
    </location>
</feature>
<reference evidence="4 5" key="1">
    <citation type="submission" date="2023-06" db="EMBL/GenBank/DDBJ databases">
        <title>Actinomycetospora Odt1-22.</title>
        <authorList>
            <person name="Supong K."/>
        </authorList>
    </citation>
    <scope>NUCLEOTIDE SEQUENCE [LARGE SCALE GENOMIC DNA]</scope>
    <source>
        <strain evidence="4 5">Odt1-22</strain>
    </source>
</reference>
<keyword evidence="2" id="KW-0472">Membrane</keyword>
<keyword evidence="5" id="KW-1185">Reference proteome</keyword>
<keyword evidence="2" id="KW-0812">Transmembrane</keyword>
<evidence type="ECO:0000313" key="5">
    <source>
        <dbReference type="Proteomes" id="UP001231924"/>
    </source>
</evidence>
<feature type="compositionally biased region" description="Pro residues" evidence="1">
    <location>
        <begin position="29"/>
        <end position="40"/>
    </location>
</feature>
<name>A0ABT7MB69_9PSEU</name>
<feature type="compositionally biased region" description="Low complexity" evidence="1">
    <location>
        <begin position="41"/>
        <end position="56"/>
    </location>
</feature>
<dbReference type="EMBL" id="JASVWF010000003">
    <property type="protein sequence ID" value="MDL5157878.1"/>
    <property type="molecule type" value="Genomic_DNA"/>
</dbReference>
<evidence type="ECO:0000256" key="1">
    <source>
        <dbReference type="SAM" id="MobiDB-lite"/>
    </source>
</evidence>
<evidence type="ECO:0000256" key="2">
    <source>
        <dbReference type="SAM" id="Phobius"/>
    </source>
</evidence>
<feature type="domain" description="DUF4190" evidence="3">
    <location>
        <begin position="75"/>
        <end position="126"/>
    </location>
</feature>
<protein>
    <submittedName>
        <fullName evidence="4">DUF4190 domain-containing protein</fullName>
    </submittedName>
</protein>
<dbReference type="Pfam" id="PF13828">
    <property type="entry name" value="DUF4190"/>
    <property type="match status" value="1"/>
</dbReference>
<dbReference type="InterPro" id="IPR025241">
    <property type="entry name" value="DUF4190"/>
</dbReference>
<evidence type="ECO:0000259" key="3">
    <source>
        <dbReference type="Pfam" id="PF13828"/>
    </source>
</evidence>
<gene>
    <name evidence="4" type="ORF">QRT03_18065</name>
</gene>
<accession>A0ABT7MB69</accession>
<dbReference type="Proteomes" id="UP001231924">
    <property type="component" value="Unassembled WGS sequence"/>
</dbReference>
<dbReference type="RefSeq" id="WP_286054326.1">
    <property type="nucleotide sequence ID" value="NZ_JASVWF010000003.1"/>
</dbReference>
<comment type="caution">
    <text evidence="4">The sequence shown here is derived from an EMBL/GenBank/DDBJ whole genome shotgun (WGS) entry which is preliminary data.</text>
</comment>
<keyword evidence="2" id="KW-1133">Transmembrane helix</keyword>
<feature type="transmembrane region" description="Helical" evidence="2">
    <location>
        <begin position="73"/>
        <end position="94"/>
    </location>
</feature>
<evidence type="ECO:0000313" key="4">
    <source>
        <dbReference type="EMBL" id="MDL5157878.1"/>
    </source>
</evidence>
<organism evidence="4 5">
    <name type="scientific">Actinomycetospora termitidis</name>
    <dbReference type="NCBI Taxonomy" id="3053470"/>
    <lineage>
        <taxon>Bacteria</taxon>
        <taxon>Bacillati</taxon>
        <taxon>Actinomycetota</taxon>
        <taxon>Actinomycetes</taxon>
        <taxon>Pseudonocardiales</taxon>
        <taxon>Pseudonocardiaceae</taxon>
        <taxon>Actinomycetospora</taxon>
    </lineage>
</organism>
<sequence>MTQQADPRAPMIDTSVDADVTTPAGGTPVAPPSGWPPPGAIPQQQGYGQPGPTTAMPVPPPAGPMVQPPLNTLSWLSVVSAFVVSPVAIVLGAISRRQIARTGERGKGLATTGIALGIVFTIMGIVSTIMVLSMVTTVTYTPAPAPVAAAPVPAASVPSAPVTGGTGTTGTGTTAGGATGAETAGRAQLLSGWLDVAAADATLSENLDQHSGDLDAIKADVATYRDELQRFRDTASTVQLSPELRSQVDSRMLPAVDQVLTDLNTIVSSSSSSKVQAAASALSDDATAMANEVTAVIGG</sequence>
<feature type="region of interest" description="Disordered" evidence="1">
    <location>
        <begin position="1"/>
        <end position="63"/>
    </location>
</feature>